<sequence length="165" mass="18537">MLEYRKDKRSCTTDSPAIPETVSRRAVQPPSYSHSARSQAAGLARLNALSKSLSASSFDSPPPTTASEPSEAEKAEAERRAVLEDGRLVDEELQRYEAEGIMDEDNPEFADFGLLRYWQRREFTFPIFFRIALDVLRLDYAPRFGSLAASETLKSTWGKNVISLD</sequence>
<accession>A0AAD7BM58</accession>
<organism evidence="2 3">
    <name type="scientific">Mycena rosella</name>
    <name type="common">Pink bonnet</name>
    <name type="synonym">Agaricus rosellus</name>
    <dbReference type="NCBI Taxonomy" id="1033263"/>
    <lineage>
        <taxon>Eukaryota</taxon>
        <taxon>Fungi</taxon>
        <taxon>Dikarya</taxon>
        <taxon>Basidiomycota</taxon>
        <taxon>Agaricomycotina</taxon>
        <taxon>Agaricomycetes</taxon>
        <taxon>Agaricomycetidae</taxon>
        <taxon>Agaricales</taxon>
        <taxon>Marasmiineae</taxon>
        <taxon>Mycenaceae</taxon>
        <taxon>Mycena</taxon>
    </lineage>
</organism>
<dbReference type="AlphaFoldDB" id="A0AAD7BM58"/>
<proteinExistence type="predicted"/>
<evidence type="ECO:0000313" key="2">
    <source>
        <dbReference type="EMBL" id="KAJ7625217.1"/>
    </source>
</evidence>
<dbReference type="Proteomes" id="UP001221757">
    <property type="component" value="Unassembled WGS sequence"/>
</dbReference>
<keyword evidence="3" id="KW-1185">Reference proteome</keyword>
<evidence type="ECO:0008006" key="4">
    <source>
        <dbReference type="Google" id="ProtNLM"/>
    </source>
</evidence>
<reference evidence="2" key="1">
    <citation type="submission" date="2023-03" db="EMBL/GenBank/DDBJ databases">
        <title>Massive genome expansion in bonnet fungi (Mycena s.s.) driven by repeated elements and novel gene families across ecological guilds.</title>
        <authorList>
            <consortium name="Lawrence Berkeley National Laboratory"/>
            <person name="Harder C.B."/>
            <person name="Miyauchi S."/>
            <person name="Viragh M."/>
            <person name="Kuo A."/>
            <person name="Thoen E."/>
            <person name="Andreopoulos B."/>
            <person name="Lu D."/>
            <person name="Skrede I."/>
            <person name="Drula E."/>
            <person name="Henrissat B."/>
            <person name="Morin E."/>
            <person name="Kohler A."/>
            <person name="Barry K."/>
            <person name="LaButti K."/>
            <person name="Morin E."/>
            <person name="Salamov A."/>
            <person name="Lipzen A."/>
            <person name="Mereny Z."/>
            <person name="Hegedus B."/>
            <person name="Baldrian P."/>
            <person name="Stursova M."/>
            <person name="Weitz H."/>
            <person name="Taylor A."/>
            <person name="Grigoriev I.V."/>
            <person name="Nagy L.G."/>
            <person name="Martin F."/>
            <person name="Kauserud H."/>
        </authorList>
    </citation>
    <scope>NUCLEOTIDE SEQUENCE</scope>
    <source>
        <strain evidence="2">CBHHK067</strain>
    </source>
</reference>
<evidence type="ECO:0000313" key="3">
    <source>
        <dbReference type="Proteomes" id="UP001221757"/>
    </source>
</evidence>
<feature type="region of interest" description="Disordered" evidence="1">
    <location>
        <begin position="53"/>
        <end position="83"/>
    </location>
</feature>
<dbReference type="EMBL" id="JARKIE010000600">
    <property type="protein sequence ID" value="KAJ7625217.1"/>
    <property type="molecule type" value="Genomic_DNA"/>
</dbReference>
<feature type="region of interest" description="Disordered" evidence="1">
    <location>
        <begin position="1"/>
        <end position="39"/>
    </location>
</feature>
<feature type="compositionally biased region" description="Basic and acidic residues" evidence="1">
    <location>
        <begin position="1"/>
        <end position="11"/>
    </location>
</feature>
<feature type="compositionally biased region" description="Low complexity" evidence="1">
    <location>
        <begin position="53"/>
        <end position="69"/>
    </location>
</feature>
<evidence type="ECO:0000256" key="1">
    <source>
        <dbReference type="SAM" id="MobiDB-lite"/>
    </source>
</evidence>
<feature type="compositionally biased region" description="Basic and acidic residues" evidence="1">
    <location>
        <begin position="71"/>
        <end position="83"/>
    </location>
</feature>
<comment type="caution">
    <text evidence="2">The sequence shown here is derived from an EMBL/GenBank/DDBJ whole genome shotgun (WGS) entry which is preliminary data.</text>
</comment>
<name>A0AAD7BM58_MYCRO</name>
<gene>
    <name evidence="2" type="ORF">B0H17DRAFT_1218798</name>
</gene>
<protein>
    <recommendedName>
        <fullName evidence="4">HAT C-terminal dimerisation domain-containing protein</fullName>
    </recommendedName>
</protein>